<evidence type="ECO:0000313" key="2">
    <source>
        <dbReference type="Proteomes" id="UP000013041"/>
    </source>
</evidence>
<reference evidence="1 2" key="1">
    <citation type="submission" date="2013-01" db="EMBL/GenBank/DDBJ databases">
        <title>The Genome Sequence of Clostridium bolteae 90B8.</title>
        <authorList>
            <consortium name="The Broad Institute Genome Sequencing Platform"/>
            <person name="Earl A."/>
            <person name="Ward D."/>
            <person name="Feldgarden M."/>
            <person name="Gevers D."/>
            <person name="Courvalin P."/>
            <person name="Lambert T."/>
            <person name="Walker B."/>
            <person name="Young S.K."/>
            <person name="Zeng Q."/>
            <person name="Gargeya S."/>
            <person name="Fitzgerald M."/>
            <person name="Haas B."/>
            <person name="Abouelleil A."/>
            <person name="Alvarado L."/>
            <person name="Arachchi H.M."/>
            <person name="Berlin A.M."/>
            <person name="Chapman S.B."/>
            <person name="Dewar J."/>
            <person name="Goldberg J."/>
            <person name="Griggs A."/>
            <person name="Gujja S."/>
            <person name="Hansen M."/>
            <person name="Howarth C."/>
            <person name="Imamovic A."/>
            <person name="Larimer J."/>
            <person name="McCowan C."/>
            <person name="Murphy C."/>
            <person name="Neiman D."/>
            <person name="Pearson M."/>
            <person name="Priest M."/>
            <person name="Roberts A."/>
            <person name="Saif S."/>
            <person name="Shea T."/>
            <person name="Sisk P."/>
            <person name="Sykes S."/>
            <person name="Wortman J."/>
            <person name="Nusbaum C."/>
            <person name="Birren B."/>
        </authorList>
    </citation>
    <scope>NUCLEOTIDE SEQUENCE [LARGE SCALE GENOMIC DNA]</scope>
    <source>
        <strain evidence="1 2">90B8</strain>
    </source>
</reference>
<evidence type="ECO:0008006" key="3">
    <source>
        <dbReference type="Google" id="ProtNLM"/>
    </source>
</evidence>
<accession>N9YXJ8</accession>
<dbReference type="InterPro" id="IPR053746">
    <property type="entry name" value="Viral_HT_Connector_Assembly"/>
</dbReference>
<dbReference type="AlphaFoldDB" id="N9YXJ8"/>
<comment type="caution">
    <text evidence="1">The sequence shown here is derived from an EMBL/GenBank/DDBJ whole genome shotgun (WGS) entry which is preliminary data.</text>
</comment>
<sequence length="116" mass="12482">MTDIEKLKKLTGEGDDILLSLLLDEATAFVLSYTGRTKIVTGLEKAVRDLAVIALNRMGTEGEASRSGGGESYSFDNAPKHIYDTLDRYRLARIGGKTYEAKTEQAGNVPSPGGNT</sequence>
<protein>
    <recommendedName>
        <fullName evidence="3">Phage gp6-like head-tail connector protein</fullName>
    </recommendedName>
</protein>
<dbReference type="HOGENOM" id="CLU_167503_0_0_9"/>
<organism evidence="1 2">
    <name type="scientific">Enterocloster bolteae 90B8</name>
    <dbReference type="NCBI Taxonomy" id="997897"/>
    <lineage>
        <taxon>Bacteria</taxon>
        <taxon>Bacillati</taxon>
        <taxon>Bacillota</taxon>
        <taxon>Clostridia</taxon>
        <taxon>Lachnospirales</taxon>
        <taxon>Lachnospiraceae</taxon>
        <taxon>Enterocloster</taxon>
    </lineage>
</organism>
<dbReference type="Pfam" id="PF05135">
    <property type="entry name" value="Phage_connect_1"/>
    <property type="match status" value="1"/>
</dbReference>
<evidence type="ECO:0000313" key="1">
    <source>
        <dbReference type="EMBL" id="ENZ32356.1"/>
    </source>
</evidence>
<dbReference type="EMBL" id="AGYG01000032">
    <property type="protein sequence ID" value="ENZ32356.1"/>
    <property type="molecule type" value="Genomic_DNA"/>
</dbReference>
<dbReference type="InterPro" id="IPR021146">
    <property type="entry name" value="Phage_gp6-like_head-tail"/>
</dbReference>
<dbReference type="RefSeq" id="WP_002570529.1">
    <property type="nucleotide sequence ID" value="NZ_KB851139.1"/>
</dbReference>
<dbReference type="PATRIC" id="fig|997897.5.peg.5319"/>
<dbReference type="Proteomes" id="UP000013041">
    <property type="component" value="Unassembled WGS sequence"/>
</dbReference>
<proteinExistence type="predicted"/>
<gene>
    <name evidence="1" type="ORF">HMPREF1097_05058</name>
</gene>
<name>N9YXJ8_9FIRM</name>
<dbReference type="Gene3D" id="1.10.246.150">
    <property type="match status" value="1"/>
</dbReference>